<comment type="similarity">
    <text evidence="1">Belongs to the LysR transcriptional regulatory family.</text>
</comment>
<evidence type="ECO:0000256" key="4">
    <source>
        <dbReference type="ARBA" id="ARBA00023163"/>
    </source>
</evidence>
<dbReference type="PRINTS" id="PR00039">
    <property type="entry name" value="HTHLYSR"/>
</dbReference>
<dbReference type="InterPro" id="IPR005119">
    <property type="entry name" value="LysR_subst-bd"/>
</dbReference>
<keyword evidence="2" id="KW-0805">Transcription regulation</keyword>
<keyword evidence="4" id="KW-0804">Transcription</keyword>
<protein>
    <submittedName>
        <fullName evidence="6">LysR family transcriptional regulator</fullName>
    </submittedName>
</protein>
<dbReference type="Gene3D" id="1.10.10.10">
    <property type="entry name" value="Winged helix-like DNA-binding domain superfamily/Winged helix DNA-binding domain"/>
    <property type="match status" value="1"/>
</dbReference>
<dbReference type="SUPFAM" id="SSF53850">
    <property type="entry name" value="Periplasmic binding protein-like II"/>
    <property type="match status" value="1"/>
</dbReference>
<reference evidence="6 7" key="1">
    <citation type="submission" date="2021-12" db="EMBL/GenBank/DDBJ databases">
        <title>Discovery of the Pendulisporaceae a myxobacterial family with distinct sporulation behavior and unique specialized metabolism.</title>
        <authorList>
            <person name="Garcia R."/>
            <person name="Popoff A."/>
            <person name="Bader C.D."/>
            <person name="Loehr J."/>
            <person name="Walesch S."/>
            <person name="Walt C."/>
            <person name="Boldt J."/>
            <person name="Bunk B."/>
            <person name="Haeckl F.J.F.P.J."/>
            <person name="Gunesch A.P."/>
            <person name="Birkelbach J."/>
            <person name="Nuebel U."/>
            <person name="Pietschmann T."/>
            <person name="Bach T."/>
            <person name="Mueller R."/>
        </authorList>
    </citation>
    <scope>NUCLEOTIDE SEQUENCE [LARGE SCALE GENOMIC DNA]</scope>
    <source>
        <strain evidence="6 7">MSr12523</strain>
    </source>
</reference>
<dbReference type="Proteomes" id="UP001379533">
    <property type="component" value="Chromosome"/>
</dbReference>
<gene>
    <name evidence="6" type="ORF">LZC95_29115</name>
</gene>
<dbReference type="InterPro" id="IPR000847">
    <property type="entry name" value="LysR_HTH_N"/>
</dbReference>
<evidence type="ECO:0000313" key="6">
    <source>
        <dbReference type="EMBL" id="WXA90505.1"/>
    </source>
</evidence>
<dbReference type="PANTHER" id="PTHR30537">
    <property type="entry name" value="HTH-TYPE TRANSCRIPTIONAL REGULATOR"/>
    <property type="match status" value="1"/>
</dbReference>
<dbReference type="PROSITE" id="PS50931">
    <property type="entry name" value="HTH_LYSR"/>
    <property type="match status" value="1"/>
</dbReference>
<keyword evidence="3" id="KW-0238">DNA-binding</keyword>
<accession>A0ABZ2JYZ3</accession>
<proteinExistence type="inferred from homology"/>
<dbReference type="SUPFAM" id="SSF46785">
    <property type="entry name" value="Winged helix' DNA-binding domain"/>
    <property type="match status" value="1"/>
</dbReference>
<dbReference type="Pfam" id="PF03466">
    <property type="entry name" value="LysR_substrate"/>
    <property type="match status" value="1"/>
</dbReference>
<evidence type="ECO:0000256" key="3">
    <source>
        <dbReference type="ARBA" id="ARBA00023125"/>
    </source>
</evidence>
<name>A0ABZ2JYZ3_9BACT</name>
<dbReference type="InterPro" id="IPR058163">
    <property type="entry name" value="LysR-type_TF_proteobact-type"/>
</dbReference>
<dbReference type="EMBL" id="CP089982">
    <property type="protein sequence ID" value="WXA90505.1"/>
    <property type="molecule type" value="Genomic_DNA"/>
</dbReference>
<organism evidence="6 7">
    <name type="scientific">Pendulispora brunnea</name>
    <dbReference type="NCBI Taxonomy" id="2905690"/>
    <lineage>
        <taxon>Bacteria</taxon>
        <taxon>Pseudomonadati</taxon>
        <taxon>Myxococcota</taxon>
        <taxon>Myxococcia</taxon>
        <taxon>Myxococcales</taxon>
        <taxon>Sorangiineae</taxon>
        <taxon>Pendulisporaceae</taxon>
        <taxon>Pendulispora</taxon>
    </lineage>
</organism>
<evidence type="ECO:0000259" key="5">
    <source>
        <dbReference type="PROSITE" id="PS50931"/>
    </source>
</evidence>
<keyword evidence="7" id="KW-1185">Reference proteome</keyword>
<dbReference type="InterPro" id="IPR036388">
    <property type="entry name" value="WH-like_DNA-bd_sf"/>
</dbReference>
<evidence type="ECO:0000313" key="7">
    <source>
        <dbReference type="Proteomes" id="UP001379533"/>
    </source>
</evidence>
<evidence type="ECO:0000256" key="2">
    <source>
        <dbReference type="ARBA" id="ARBA00023015"/>
    </source>
</evidence>
<dbReference type="Gene3D" id="3.40.190.290">
    <property type="match status" value="1"/>
</dbReference>
<dbReference type="RefSeq" id="WP_394841118.1">
    <property type="nucleotide sequence ID" value="NZ_CP089982.1"/>
</dbReference>
<dbReference type="Pfam" id="PF00126">
    <property type="entry name" value="HTH_1"/>
    <property type="match status" value="1"/>
</dbReference>
<evidence type="ECO:0000256" key="1">
    <source>
        <dbReference type="ARBA" id="ARBA00009437"/>
    </source>
</evidence>
<sequence>MDLLEKMATFARVVDAGSFSAAAKQLRISAAAVSRQIATLEESIGTPLLLRTTRKMTVTDAGRAYYERCVRILRDVESAQSIGREEGVTGLLTVSAPVSFGLACVVPYMGALMHEHPGLRVDLRLEDRFVDLIADAVDVALRVGREPPSSTGFIAHTLVTYERVLVASPAYLKKHGEPKTPEALGKHDALSHPAGNAQDGWLLWRDGGEVRARPNVVFRCNAPFAVRQLALEGTGIAQLPHWLVMDDLRQRTLRVVLPRWLCGSVTATALLRAEHRKNPRVRAFVDHLRAAFAKQTKNTMSHIIDTA</sequence>
<dbReference type="PANTHER" id="PTHR30537:SF5">
    <property type="entry name" value="HTH-TYPE TRANSCRIPTIONAL ACTIVATOR TTDR-RELATED"/>
    <property type="match status" value="1"/>
</dbReference>
<dbReference type="InterPro" id="IPR036390">
    <property type="entry name" value="WH_DNA-bd_sf"/>
</dbReference>
<feature type="domain" description="HTH lysR-type" evidence="5">
    <location>
        <begin position="1"/>
        <end position="59"/>
    </location>
</feature>
<dbReference type="CDD" id="cd08422">
    <property type="entry name" value="PBP2_CrgA_like"/>
    <property type="match status" value="1"/>
</dbReference>